<dbReference type="Proteomes" id="UP001644719">
    <property type="component" value="Unassembled WGS sequence"/>
</dbReference>
<gene>
    <name evidence="1" type="ORF">G5B17_01890</name>
</gene>
<organism evidence="1 2">
    <name type="scientific">Blautia faecis</name>
    <dbReference type="NCBI Taxonomy" id="871665"/>
    <lineage>
        <taxon>Bacteria</taxon>
        <taxon>Bacillati</taxon>
        <taxon>Bacillota</taxon>
        <taxon>Clostridia</taxon>
        <taxon>Lachnospirales</taxon>
        <taxon>Lachnospiraceae</taxon>
        <taxon>Blautia</taxon>
    </lineage>
</organism>
<name>A0ABX2H2G0_9FIRM</name>
<reference evidence="1 2" key="1">
    <citation type="journal article" date="2020" name="Cell Host Microbe">
        <title>Functional and Genomic Variation between Human-Derived Isolates of Lachnospiraceae Reveals Inter- and Intra-Species Diversity.</title>
        <authorList>
            <person name="Sorbara M.T."/>
            <person name="Littmann E.R."/>
            <person name="Fontana E."/>
            <person name="Moody T.U."/>
            <person name="Kohout C.E."/>
            <person name="Gjonbalaj M."/>
            <person name="Eaton V."/>
            <person name="Seok R."/>
            <person name="Leiner I.M."/>
            <person name="Pamer E.G."/>
        </authorList>
    </citation>
    <scope>NUCLEOTIDE SEQUENCE [LARGE SCALE GENOMIC DNA]</scope>
    <source>
        <strain evidence="1 2">MSK.17.74</strain>
    </source>
</reference>
<protein>
    <submittedName>
        <fullName evidence="1">Uncharacterized protein</fullName>
    </submittedName>
</protein>
<proteinExistence type="predicted"/>
<sequence length="68" mass="8039">MVKRFRKPDTVEAYNAAGFRERYAMENGNKSTVYLNGHKCYKFTYSKDVDYQDANGALYDTVEKRWRA</sequence>
<accession>A0ABX2H2G0</accession>
<evidence type="ECO:0000313" key="2">
    <source>
        <dbReference type="Proteomes" id="UP001644719"/>
    </source>
</evidence>
<keyword evidence="2" id="KW-1185">Reference proteome</keyword>
<evidence type="ECO:0000313" key="1">
    <source>
        <dbReference type="EMBL" id="NSG84214.1"/>
    </source>
</evidence>
<dbReference type="EMBL" id="JAAITS010000004">
    <property type="protein sequence ID" value="NSG84214.1"/>
    <property type="molecule type" value="Genomic_DNA"/>
</dbReference>
<comment type="caution">
    <text evidence="1">The sequence shown here is derived from an EMBL/GenBank/DDBJ whole genome shotgun (WGS) entry which is preliminary data.</text>
</comment>
<dbReference type="RefSeq" id="WP_173769198.1">
    <property type="nucleotide sequence ID" value="NZ_JAAITS010000004.1"/>
</dbReference>